<keyword evidence="2 5" id="KW-0808">Transferase</keyword>
<dbReference type="InterPro" id="IPR011004">
    <property type="entry name" value="Trimer_LpxA-like_sf"/>
</dbReference>
<evidence type="ECO:0000259" key="6">
    <source>
        <dbReference type="SMART" id="SM01266"/>
    </source>
</evidence>
<dbReference type="InterPro" id="IPR001451">
    <property type="entry name" value="Hexapep"/>
</dbReference>
<name>A0A0R1MG91_9LACO</name>
<keyword evidence="4 5" id="KW-0012">Acyltransferase</keyword>
<dbReference type="SMART" id="SM01266">
    <property type="entry name" value="Mac"/>
    <property type="match status" value="1"/>
</dbReference>
<dbReference type="EC" id="2.3.1.-" evidence="5"/>
<dbReference type="AlphaFoldDB" id="A0A0R1MG91"/>
<evidence type="ECO:0000256" key="2">
    <source>
        <dbReference type="ARBA" id="ARBA00022679"/>
    </source>
</evidence>
<dbReference type="EMBL" id="AZDX01000016">
    <property type="protein sequence ID" value="KRL06665.1"/>
    <property type="molecule type" value="Genomic_DNA"/>
</dbReference>
<dbReference type="Gene3D" id="2.160.10.10">
    <property type="entry name" value="Hexapeptide repeat proteins"/>
    <property type="match status" value="1"/>
</dbReference>
<dbReference type="Pfam" id="PF00132">
    <property type="entry name" value="Hexapep"/>
    <property type="match status" value="1"/>
</dbReference>
<dbReference type="Pfam" id="PF12464">
    <property type="entry name" value="Mac"/>
    <property type="match status" value="1"/>
</dbReference>
<evidence type="ECO:0000313" key="8">
    <source>
        <dbReference type="Proteomes" id="UP000051448"/>
    </source>
</evidence>
<accession>A0A0R1MG91</accession>
<dbReference type="PANTHER" id="PTHR43017">
    <property type="entry name" value="GALACTOSIDE O-ACETYLTRANSFERASE"/>
    <property type="match status" value="1"/>
</dbReference>
<dbReference type="PROSITE" id="PS00101">
    <property type="entry name" value="HEXAPEP_TRANSFERASES"/>
    <property type="match status" value="1"/>
</dbReference>
<keyword evidence="3" id="KW-0677">Repeat</keyword>
<keyword evidence="8" id="KW-1185">Reference proteome</keyword>
<dbReference type="SUPFAM" id="SSF51161">
    <property type="entry name" value="Trimeric LpxA-like enzymes"/>
    <property type="match status" value="1"/>
</dbReference>
<dbReference type="InterPro" id="IPR018357">
    <property type="entry name" value="Hexapep_transf_CS"/>
</dbReference>
<feature type="domain" description="Maltose/galactoside acetyltransferase" evidence="6">
    <location>
        <begin position="1"/>
        <end position="52"/>
    </location>
</feature>
<dbReference type="FunFam" id="2.160.10.10:FF:000008">
    <property type="entry name" value="Maltose O-acetyltransferase"/>
    <property type="match status" value="1"/>
</dbReference>
<dbReference type="GO" id="GO:0008870">
    <property type="term" value="F:galactoside O-acetyltransferase activity"/>
    <property type="evidence" value="ECO:0007669"/>
    <property type="project" value="TreeGrafter"/>
</dbReference>
<organism evidence="7 8">
    <name type="scientific">Liquorilactobacillus hordei DSM 19519</name>
    <dbReference type="NCBI Taxonomy" id="1423759"/>
    <lineage>
        <taxon>Bacteria</taxon>
        <taxon>Bacillati</taxon>
        <taxon>Bacillota</taxon>
        <taxon>Bacilli</taxon>
        <taxon>Lactobacillales</taxon>
        <taxon>Lactobacillaceae</taxon>
        <taxon>Liquorilactobacillus</taxon>
    </lineage>
</organism>
<protein>
    <recommendedName>
        <fullName evidence="5">Acetyltransferase</fullName>
        <ecNumber evidence="5">2.3.1.-</ecNumber>
    </recommendedName>
</protein>
<dbReference type="PANTHER" id="PTHR43017:SF1">
    <property type="entry name" value="ACETYLTRANSFERASE YJL218W-RELATED"/>
    <property type="match status" value="1"/>
</dbReference>
<dbReference type="STRING" id="1423759.FC92_GL000452"/>
<evidence type="ECO:0000256" key="5">
    <source>
        <dbReference type="RuleBase" id="RU367021"/>
    </source>
</evidence>
<dbReference type="Proteomes" id="UP000051448">
    <property type="component" value="Unassembled WGS sequence"/>
</dbReference>
<evidence type="ECO:0000256" key="3">
    <source>
        <dbReference type="ARBA" id="ARBA00022737"/>
    </source>
</evidence>
<dbReference type="PATRIC" id="fig|1423759.3.peg.487"/>
<evidence type="ECO:0000313" key="7">
    <source>
        <dbReference type="EMBL" id="KRL06665.1"/>
    </source>
</evidence>
<dbReference type="CDD" id="cd03357">
    <property type="entry name" value="LbH_MAT_GAT"/>
    <property type="match status" value="1"/>
</dbReference>
<dbReference type="InterPro" id="IPR024688">
    <property type="entry name" value="Mac_dom"/>
</dbReference>
<evidence type="ECO:0000256" key="1">
    <source>
        <dbReference type="ARBA" id="ARBA00007274"/>
    </source>
</evidence>
<dbReference type="OrthoDB" id="9812571at2"/>
<dbReference type="InterPro" id="IPR039369">
    <property type="entry name" value="LacA-like"/>
</dbReference>
<gene>
    <name evidence="7" type="ORF">FC92_GL000452</name>
</gene>
<evidence type="ECO:0000256" key="4">
    <source>
        <dbReference type="ARBA" id="ARBA00023315"/>
    </source>
</evidence>
<comment type="similarity">
    <text evidence="1 5">Belongs to the transferase hexapeptide repeat family.</text>
</comment>
<proteinExistence type="inferred from homology"/>
<reference evidence="7 8" key="1">
    <citation type="journal article" date="2015" name="Genome Announc.">
        <title>Expanding the biotechnology potential of lactobacilli through comparative genomics of 213 strains and associated genera.</title>
        <authorList>
            <person name="Sun Z."/>
            <person name="Harris H.M."/>
            <person name="McCann A."/>
            <person name="Guo C."/>
            <person name="Argimon S."/>
            <person name="Zhang W."/>
            <person name="Yang X."/>
            <person name="Jeffery I.B."/>
            <person name="Cooney J.C."/>
            <person name="Kagawa T.F."/>
            <person name="Liu W."/>
            <person name="Song Y."/>
            <person name="Salvetti E."/>
            <person name="Wrobel A."/>
            <person name="Rasinkangas P."/>
            <person name="Parkhill J."/>
            <person name="Rea M.C."/>
            <person name="O'Sullivan O."/>
            <person name="Ritari J."/>
            <person name="Douillard F.P."/>
            <person name="Paul Ross R."/>
            <person name="Yang R."/>
            <person name="Briner A.E."/>
            <person name="Felis G.E."/>
            <person name="de Vos W.M."/>
            <person name="Barrangou R."/>
            <person name="Klaenhammer T.R."/>
            <person name="Caufield P.W."/>
            <person name="Cui Y."/>
            <person name="Zhang H."/>
            <person name="O'Toole P.W."/>
        </authorList>
    </citation>
    <scope>NUCLEOTIDE SEQUENCE [LARGE SCALE GENOMIC DNA]</scope>
    <source>
        <strain evidence="7 8">DSM 19519</strain>
    </source>
</reference>
<sequence>MIAGELYNSSDAELVQMRMKAKQWTYLYNEVIPVDQGPERSKLLNSMIDCPTQDAYIEVPVRMDYASNLHIGSHFYANYDCIFLDVAPIRIGNQVMLSPRVSLYTAGHPIDADVRNKQLEYGHQITIGNNVWIGGNTVVCPGVKIGNNVVIGAGSIVTKDIPDNTVAAGNPARTIRRITNEDKIYWENKQKEYLKRGTDK</sequence>
<comment type="caution">
    <text evidence="7">The sequence shown here is derived from an EMBL/GenBank/DDBJ whole genome shotgun (WGS) entry which is preliminary data.</text>
</comment>